<proteinExistence type="predicted"/>
<organism evidence="1 2">
    <name type="scientific">Amphibiibacter pelophylacis</name>
    <dbReference type="NCBI Taxonomy" id="1799477"/>
    <lineage>
        <taxon>Bacteria</taxon>
        <taxon>Pseudomonadati</taxon>
        <taxon>Pseudomonadota</taxon>
        <taxon>Betaproteobacteria</taxon>
        <taxon>Burkholderiales</taxon>
        <taxon>Sphaerotilaceae</taxon>
        <taxon>Amphibiibacter</taxon>
    </lineage>
</organism>
<protein>
    <submittedName>
        <fullName evidence="1">Uncharacterized protein</fullName>
    </submittedName>
</protein>
<name>A0ACC6P2Y6_9BURK</name>
<comment type="caution">
    <text evidence="1">The sequence shown here is derived from an EMBL/GenBank/DDBJ whole genome shotgun (WGS) entry which is preliminary data.</text>
</comment>
<accession>A0ACC6P2Y6</accession>
<reference evidence="1" key="1">
    <citation type="submission" date="2023-10" db="EMBL/GenBank/DDBJ databases">
        <title>Amphibacter perezi, gen. nov., sp. nov. a novel taxa of the family Comamonadaceae, class Betaproteobacteria isolated from the skin microbiota of Pelophylax perezi from different populations.</title>
        <authorList>
            <person name="Costa S."/>
            <person name="Proenca D.N."/>
            <person name="Lopes I."/>
            <person name="Morais P.V."/>
        </authorList>
    </citation>
    <scope>NUCLEOTIDE SEQUENCE</scope>
    <source>
        <strain evidence="1">SL12-8</strain>
    </source>
</reference>
<evidence type="ECO:0000313" key="1">
    <source>
        <dbReference type="EMBL" id="MEJ7138601.1"/>
    </source>
</evidence>
<sequence>MKKYILSFILAAAASVATAAPPSQESIEKLLTLTRSEALIDSTYVSAEKIFQQSLQKATEGRTLNAAQQRIFDGLPAKFIGVLREEVSWPKLKAQYVRIYQDTFDQDEIDGLIGFTARPQDRP</sequence>
<dbReference type="Proteomes" id="UP001364695">
    <property type="component" value="Unassembled WGS sequence"/>
</dbReference>
<evidence type="ECO:0000313" key="2">
    <source>
        <dbReference type="Proteomes" id="UP001364695"/>
    </source>
</evidence>
<gene>
    <name evidence="1" type="ORF">RV045_09195</name>
</gene>
<keyword evidence="2" id="KW-1185">Reference proteome</keyword>
<dbReference type="EMBL" id="JAWDIE010000012">
    <property type="protein sequence ID" value="MEJ7138601.1"/>
    <property type="molecule type" value="Genomic_DNA"/>
</dbReference>